<name>A0A1B2DRQ6_9BACL</name>
<dbReference type="Gene3D" id="3.10.350.10">
    <property type="entry name" value="LysM domain"/>
    <property type="match status" value="1"/>
</dbReference>
<dbReference type="SMART" id="SM00257">
    <property type="entry name" value="LysM"/>
    <property type="match status" value="1"/>
</dbReference>
<reference evidence="3" key="1">
    <citation type="submission" date="2016-08" db="EMBL/GenBank/DDBJ databases">
        <title>Complete Genome Seqeunce of Paenibacillus sp. BIHB 4019 from tea rhizoplane.</title>
        <authorList>
            <person name="Thakur R."/>
            <person name="Swarnkar M.K."/>
            <person name="Gulati A."/>
        </authorList>
    </citation>
    <scope>NUCLEOTIDE SEQUENCE [LARGE SCALE GENOMIC DNA]</scope>
    <source>
        <strain evidence="3">BIHB4019</strain>
    </source>
</reference>
<protein>
    <recommendedName>
        <fullName evidence="2">LysM domain-containing protein</fullName>
    </recommendedName>
</protein>
<proteinExistence type="predicted"/>
<dbReference type="SUPFAM" id="SSF54106">
    <property type="entry name" value="LysM domain"/>
    <property type="match status" value="1"/>
</dbReference>
<dbReference type="InterPro" id="IPR036779">
    <property type="entry name" value="LysM_dom_sf"/>
</dbReference>
<dbReference type="Pfam" id="PF01476">
    <property type="entry name" value="LysM"/>
    <property type="match status" value="1"/>
</dbReference>
<evidence type="ECO:0000313" key="3">
    <source>
        <dbReference type="EMBL" id="ANY70385.1"/>
    </source>
</evidence>
<dbReference type="AlphaFoldDB" id="A0A1B2DRQ6"/>
<evidence type="ECO:0000256" key="1">
    <source>
        <dbReference type="SAM" id="MobiDB-lite"/>
    </source>
</evidence>
<dbReference type="InterPro" id="IPR048862">
    <property type="entry name" value="SPOCS_spoVID_N"/>
</dbReference>
<dbReference type="PROSITE" id="PS51782">
    <property type="entry name" value="LYSM"/>
    <property type="match status" value="1"/>
</dbReference>
<sequence length="510" mass="56514">MSVTDQTKGLRFDVYERVHLSDEVADIDELEEIELVPRIQVVEQGDHAVLKGQLLLSGVYRSTNEAAPLQALEHFIPVEITMPLNRISRLDDVTVEIDNFDVDLLSSRTLNITGVLSLRGILVEPQQELEEAWREEPFTVVHDRVDTSQASYEEELQRSGGEPFAADEAEVAGQTAYGLQAEPYFAGQEGQVPFREEQGQNQGYNVAQEYNEAQEFIGAQQFAESESEIEAYNANNAYNERAYEVADESEEAEGPGAGVTISPSPRDAGWSAAEWFQGQNHSGAQPNFNANFNPPPAFAQQPAVTGLGHGIAQERQQGASAYQQAEDFGWSPGGQPQQAEETYIPAGAEQSSYDTSPWQDSELERLSEWQEAEEAGAEQQAEPEKQEMRIAFGSKAPEATGAPATGVGLVTLLQTSKREQLARQAEQEAADYALEQTKAQQPAGDEIEWRNLFLKQSDEHEFRKIRVCIVQRDETLDSIAVRYSLNPREILLYNGLNESAVAEGQLLYIP</sequence>
<feature type="domain" description="LysM" evidence="2">
    <location>
        <begin position="466"/>
        <end position="509"/>
    </location>
</feature>
<accession>A0A1B2DRQ6</accession>
<dbReference type="EMBL" id="CP016808">
    <property type="protein sequence ID" value="ANY70385.1"/>
    <property type="molecule type" value="Genomic_DNA"/>
</dbReference>
<evidence type="ECO:0000259" key="2">
    <source>
        <dbReference type="PROSITE" id="PS51782"/>
    </source>
</evidence>
<organism evidence="3">
    <name type="scientific">Paenibacillus sp. BIHB 4019</name>
    <dbReference type="NCBI Taxonomy" id="1870819"/>
    <lineage>
        <taxon>Bacteria</taxon>
        <taxon>Bacillati</taxon>
        <taxon>Bacillota</taxon>
        <taxon>Bacilli</taxon>
        <taxon>Bacillales</taxon>
        <taxon>Paenibacillaceae</taxon>
        <taxon>Paenibacillus</taxon>
    </lineage>
</organism>
<feature type="compositionally biased region" description="Polar residues" evidence="1">
    <location>
        <begin position="314"/>
        <end position="323"/>
    </location>
</feature>
<gene>
    <name evidence="3" type="ORF">BBD42_30715</name>
</gene>
<dbReference type="Pfam" id="PF20918">
    <property type="entry name" value="SPOCS_spoVID-N"/>
    <property type="match status" value="1"/>
</dbReference>
<feature type="region of interest" description="Disordered" evidence="1">
    <location>
        <begin position="314"/>
        <end position="339"/>
    </location>
</feature>
<feature type="compositionally biased region" description="Low complexity" evidence="1">
    <location>
        <begin position="284"/>
        <end position="302"/>
    </location>
</feature>
<feature type="region of interest" description="Disordered" evidence="1">
    <location>
        <begin position="246"/>
        <end position="302"/>
    </location>
</feature>
<dbReference type="CDD" id="cd00118">
    <property type="entry name" value="LysM"/>
    <property type="match status" value="1"/>
</dbReference>
<dbReference type="InterPro" id="IPR018392">
    <property type="entry name" value="LysM"/>
</dbReference>